<sequence>MAEAVSSSGRPLRTTRAPVKGPVSVAVVMPSSQRRRKAQGTEKSTADKLEYLLTNARSKLTKMDISELVNYHNFLELSPESQERLCNLLPPTAFSTFRPFISPTHPDYSLREPHVGMDGDSNTMDVDPTTSPDSEQNTDDATRTPATLDPTVFTSPFLLSAARTFQDHLYSGWLAKKARDDVELFNQGVRDGTLHAEWKDEVWERDHAALKKQTVDLSTLAKRGLLKEGDVLAYKRTFLHLKLTVEKDLLIQAIHPRTHAVTVLLSPKTTVALPPSLLITSSHVVDEDVLSMEDITIPYALESGALDVDGRVSRPDRYKDTSTKIPSSTASTSANPQTVTDYALRTAWKSISVWRWNEDMENAVELQVVQDRGVFAFYVSA</sequence>
<keyword evidence="4" id="KW-1185">Reference proteome</keyword>
<comment type="caution">
    <text evidence="3">The sequence shown here is derived from an EMBL/GenBank/DDBJ whole genome shotgun (WGS) entry which is preliminary data.</text>
</comment>
<gene>
    <name evidence="3" type="ORF">A0H81_06944</name>
</gene>
<dbReference type="InterPro" id="IPR028020">
    <property type="entry name" value="ASX_DEUBAD_dom"/>
</dbReference>
<dbReference type="Proteomes" id="UP000092993">
    <property type="component" value="Unassembled WGS sequence"/>
</dbReference>
<dbReference type="OrthoDB" id="2289918at2759"/>
<dbReference type="AlphaFoldDB" id="A0A1C7M8B7"/>
<name>A0A1C7M8B7_GRIFR</name>
<dbReference type="OMA" id="DHLYSGW"/>
<protein>
    <recommendedName>
        <fullName evidence="2">ASX DEUBAD domain-containing protein</fullName>
    </recommendedName>
</protein>
<feature type="compositionally biased region" description="Polar residues" evidence="1">
    <location>
        <begin position="120"/>
        <end position="135"/>
    </location>
</feature>
<evidence type="ECO:0000313" key="3">
    <source>
        <dbReference type="EMBL" id="OBZ72807.1"/>
    </source>
</evidence>
<dbReference type="EMBL" id="LUGG01000007">
    <property type="protein sequence ID" value="OBZ72807.1"/>
    <property type="molecule type" value="Genomic_DNA"/>
</dbReference>
<organism evidence="3 4">
    <name type="scientific">Grifola frondosa</name>
    <name type="common">Maitake</name>
    <name type="synonym">Polyporus frondosus</name>
    <dbReference type="NCBI Taxonomy" id="5627"/>
    <lineage>
        <taxon>Eukaryota</taxon>
        <taxon>Fungi</taxon>
        <taxon>Dikarya</taxon>
        <taxon>Basidiomycota</taxon>
        <taxon>Agaricomycotina</taxon>
        <taxon>Agaricomycetes</taxon>
        <taxon>Polyporales</taxon>
        <taxon>Grifolaceae</taxon>
        <taxon>Grifola</taxon>
    </lineage>
</organism>
<evidence type="ECO:0000313" key="4">
    <source>
        <dbReference type="Proteomes" id="UP000092993"/>
    </source>
</evidence>
<reference evidence="3 4" key="1">
    <citation type="submission" date="2016-03" db="EMBL/GenBank/DDBJ databases">
        <title>Whole genome sequencing of Grifola frondosa 9006-11.</title>
        <authorList>
            <person name="Min B."/>
            <person name="Park H."/>
            <person name="Kim J.-G."/>
            <person name="Cho H."/>
            <person name="Oh Y.-L."/>
            <person name="Kong W.-S."/>
            <person name="Choi I.-G."/>
        </authorList>
    </citation>
    <scope>NUCLEOTIDE SEQUENCE [LARGE SCALE GENOMIC DNA]</scope>
    <source>
        <strain evidence="3 4">9006-11</strain>
    </source>
</reference>
<feature type="domain" description="ASX DEUBAD" evidence="2">
    <location>
        <begin position="39"/>
        <end position="208"/>
    </location>
</feature>
<evidence type="ECO:0000256" key="1">
    <source>
        <dbReference type="SAM" id="MobiDB-lite"/>
    </source>
</evidence>
<accession>A0A1C7M8B7</accession>
<feature type="compositionally biased region" description="Basic and acidic residues" evidence="1">
    <location>
        <begin position="108"/>
        <end position="117"/>
    </location>
</feature>
<dbReference type="Pfam" id="PF13919">
    <property type="entry name" value="ASXH"/>
    <property type="match status" value="1"/>
</dbReference>
<evidence type="ECO:0000259" key="2">
    <source>
        <dbReference type="Pfam" id="PF13919"/>
    </source>
</evidence>
<proteinExistence type="predicted"/>
<dbReference type="STRING" id="5627.A0A1C7M8B7"/>
<feature type="region of interest" description="Disordered" evidence="1">
    <location>
        <begin position="108"/>
        <end position="146"/>
    </location>
</feature>